<evidence type="ECO:0000256" key="3">
    <source>
        <dbReference type="ARBA" id="ARBA00022519"/>
    </source>
</evidence>
<dbReference type="Pfam" id="PF03631">
    <property type="entry name" value="Virul_fac_BrkB"/>
    <property type="match status" value="1"/>
</dbReference>
<keyword evidence="9" id="KW-1185">Reference proteome</keyword>
<keyword evidence="4 7" id="KW-0812">Transmembrane</keyword>
<proteinExistence type="inferred from homology"/>
<sequence length="407" mass="43932">MNRQQLWQDLSRFPWRNTAMVLGERFREDRLGLTASSLTFTTTMALVPFFTVALALFTVFPIFADLQQGLERWLVQSLIPPNIARQVLGYLNQFASAASSLGVAGLVVLLATAIALILTIDKTLNSIWRVSAPRPLGQRVLVYWAVMTLGPLLLALSLSTTAWVFAASRGVVGDGGGLLRPVFDSLEFLLLAGGVAALYHYVPNTRVRWSHAWAGGLFVAVAIALAKRVLGLYLGSVPTYSVMYGAFATVPILLIWIYVAWVIVLLGAVMAAYLPSLLTGVARPGGAPGWNMQLAVEVLQQLCAAREGPRRGLTVPELAQRLRVGVLQLAPVLKTLATLDWAVEVADDPLSDSPRHVLLIDPERTALAPLAQALMLPREPSVQALWQGGALADLRVADVLGPAPAPR</sequence>
<dbReference type="InterPro" id="IPR017039">
    <property type="entry name" value="Virul_fac_BrkB"/>
</dbReference>
<accession>A0AAE3SZK6</accession>
<dbReference type="InterPro" id="IPR023679">
    <property type="entry name" value="UPF0761_bac"/>
</dbReference>
<reference evidence="8" key="1">
    <citation type="submission" date="2023-01" db="EMBL/GenBank/DDBJ databases">
        <title>Xenophilus mangrovi sp. nov., isolated from soil of Mangrove nature reserve.</title>
        <authorList>
            <person name="Xu S."/>
            <person name="Liu Z."/>
            <person name="Xu Y."/>
        </authorList>
    </citation>
    <scope>NUCLEOTIDE SEQUENCE</scope>
    <source>
        <strain evidence="8">YW8</strain>
    </source>
</reference>
<evidence type="ECO:0000256" key="5">
    <source>
        <dbReference type="ARBA" id="ARBA00022989"/>
    </source>
</evidence>
<dbReference type="HAMAP" id="MF_00672">
    <property type="entry name" value="UPF0761"/>
    <property type="match status" value="1"/>
</dbReference>
<feature type="transmembrane region" description="Helical" evidence="7">
    <location>
        <begin position="214"/>
        <end position="234"/>
    </location>
</feature>
<dbReference type="RefSeq" id="WP_271426585.1">
    <property type="nucleotide sequence ID" value="NZ_JAQIPB010000001.1"/>
</dbReference>
<comment type="caution">
    <text evidence="8">The sequence shown here is derived from an EMBL/GenBank/DDBJ whole genome shotgun (WGS) entry which is preliminary data.</text>
</comment>
<dbReference type="GO" id="GO:0005886">
    <property type="term" value="C:plasma membrane"/>
    <property type="evidence" value="ECO:0007669"/>
    <property type="project" value="UniProtKB-SubCell"/>
</dbReference>
<comment type="subcellular location">
    <subcellularLocation>
        <location evidence="1 7">Cell membrane</location>
        <topology evidence="1 7">Multi-pass membrane protein</topology>
    </subcellularLocation>
</comment>
<organism evidence="8 9">
    <name type="scientific">Xenophilus arseniciresistens</name>
    <dbReference type="NCBI Taxonomy" id="1283306"/>
    <lineage>
        <taxon>Bacteria</taxon>
        <taxon>Pseudomonadati</taxon>
        <taxon>Pseudomonadota</taxon>
        <taxon>Betaproteobacteria</taxon>
        <taxon>Burkholderiales</taxon>
        <taxon>Comamonadaceae</taxon>
        <taxon>Xenophilus</taxon>
    </lineage>
</organism>
<evidence type="ECO:0000256" key="1">
    <source>
        <dbReference type="ARBA" id="ARBA00004651"/>
    </source>
</evidence>
<gene>
    <name evidence="8" type="ORF">PGB34_03030</name>
</gene>
<feature type="transmembrane region" description="Helical" evidence="7">
    <location>
        <begin position="35"/>
        <end position="64"/>
    </location>
</feature>
<protein>
    <recommendedName>
        <fullName evidence="7">UPF0761 membrane protein PGB34_03030</fullName>
    </recommendedName>
</protein>
<evidence type="ECO:0000256" key="2">
    <source>
        <dbReference type="ARBA" id="ARBA00022475"/>
    </source>
</evidence>
<dbReference type="PANTHER" id="PTHR30213">
    <property type="entry name" value="INNER MEMBRANE PROTEIN YHJD"/>
    <property type="match status" value="1"/>
</dbReference>
<dbReference type="EMBL" id="JAQIPB010000001">
    <property type="protein sequence ID" value="MDA7415327.1"/>
    <property type="molecule type" value="Genomic_DNA"/>
</dbReference>
<feature type="transmembrane region" description="Helical" evidence="7">
    <location>
        <begin position="141"/>
        <end position="165"/>
    </location>
</feature>
<evidence type="ECO:0000256" key="6">
    <source>
        <dbReference type="ARBA" id="ARBA00023136"/>
    </source>
</evidence>
<dbReference type="Proteomes" id="UP001212602">
    <property type="component" value="Unassembled WGS sequence"/>
</dbReference>
<evidence type="ECO:0000256" key="7">
    <source>
        <dbReference type="HAMAP-Rule" id="MF_00672"/>
    </source>
</evidence>
<feature type="transmembrane region" description="Helical" evidence="7">
    <location>
        <begin position="97"/>
        <end position="120"/>
    </location>
</feature>
<evidence type="ECO:0000313" key="9">
    <source>
        <dbReference type="Proteomes" id="UP001212602"/>
    </source>
</evidence>
<feature type="transmembrane region" description="Helical" evidence="7">
    <location>
        <begin position="246"/>
        <end position="274"/>
    </location>
</feature>
<keyword evidence="6 7" id="KW-0472">Membrane</keyword>
<evidence type="ECO:0000313" key="8">
    <source>
        <dbReference type="EMBL" id="MDA7415327.1"/>
    </source>
</evidence>
<evidence type="ECO:0000256" key="4">
    <source>
        <dbReference type="ARBA" id="ARBA00022692"/>
    </source>
</evidence>
<keyword evidence="2 7" id="KW-1003">Cell membrane</keyword>
<name>A0AAE3SZK6_9BURK</name>
<dbReference type="NCBIfam" id="TIGR00765">
    <property type="entry name" value="yihY_not_rbn"/>
    <property type="match status" value="1"/>
</dbReference>
<dbReference type="PANTHER" id="PTHR30213:SF0">
    <property type="entry name" value="UPF0761 MEMBRANE PROTEIN YIHY"/>
    <property type="match status" value="1"/>
</dbReference>
<keyword evidence="5 7" id="KW-1133">Transmembrane helix</keyword>
<comment type="similarity">
    <text evidence="7">Belongs to the UPF0761 family.</text>
</comment>
<dbReference type="AlphaFoldDB" id="A0AAE3SZK6"/>
<feature type="transmembrane region" description="Helical" evidence="7">
    <location>
        <begin position="185"/>
        <end position="202"/>
    </location>
</feature>
<keyword evidence="3" id="KW-0997">Cell inner membrane</keyword>